<evidence type="ECO:0000313" key="3">
    <source>
        <dbReference type="Proteomes" id="UP001054837"/>
    </source>
</evidence>
<comment type="caution">
    <text evidence="2">The sequence shown here is derived from an EMBL/GenBank/DDBJ whole genome shotgun (WGS) entry which is preliminary data.</text>
</comment>
<evidence type="ECO:0000313" key="2">
    <source>
        <dbReference type="EMBL" id="GIY04262.1"/>
    </source>
</evidence>
<evidence type="ECO:0000256" key="1">
    <source>
        <dbReference type="SAM" id="MobiDB-lite"/>
    </source>
</evidence>
<sequence>MEKDSEKFPLPHPKKKLALPRRPSVGPMCVTSPARKEHGRVFRVSFITLRDALLYLGARKAEDLCRISVESFFFLLHCAEKVTKRFRAHPLHRLLLNSVWGFQ</sequence>
<name>A0AAV4Q7T2_9ARAC</name>
<organism evidence="2 3">
    <name type="scientific">Caerostris darwini</name>
    <dbReference type="NCBI Taxonomy" id="1538125"/>
    <lineage>
        <taxon>Eukaryota</taxon>
        <taxon>Metazoa</taxon>
        <taxon>Ecdysozoa</taxon>
        <taxon>Arthropoda</taxon>
        <taxon>Chelicerata</taxon>
        <taxon>Arachnida</taxon>
        <taxon>Araneae</taxon>
        <taxon>Araneomorphae</taxon>
        <taxon>Entelegynae</taxon>
        <taxon>Araneoidea</taxon>
        <taxon>Araneidae</taxon>
        <taxon>Caerostris</taxon>
    </lineage>
</organism>
<dbReference type="AlphaFoldDB" id="A0AAV4Q7T2"/>
<feature type="region of interest" description="Disordered" evidence="1">
    <location>
        <begin position="1"/>
        <end position="24"/>
    </location>
</feature>
<reference evidence="2 3" key="1">
    <citation type="submission" date="2021-06" db="EMBL/GenBank/DDBJ databases">
        <title>Caerostris darwini draft genome.</title>
        <authorList>
            <person name="Kono N."/>
            <person name="Arakawa K."/>
        </authorList>
    </citation>
    <scope>NUCLEOTIDE SEQUENCE [LARGE SCALE GENOMIC DNA]</scope>
</reference>
<keyword evidence="3" id="KW-1185">Reference proteome</keyword>
<protein>
    <submittedName>
        <fullName evidence="2">Uncharacterized protein</fullName>
    </submittedName>
</protein>
<dbReference type="EMBL" id="BPLQ01003906">
    <property type="protein sequence ID" value="GIY04262.1"/>
    <property type="molecule type" value="Genomic_DNA"/>
</dbReference>
<dbReference type="Proteomes" id="UP001054837">
    <property type="component" value="Unassembled WGS sequence"/>
</dbReference>
<accession>A0AAV4Q7T2</accession>
<proteinExistence type="predicted"/>
<gene>
    <name evidence="2" type="ORF">CDAR_253801</name>
</gene>